<evidence type="ECO:0000313" key="2">
    <source>
        <dbReference type="EMBL" id="OXA37838.1"/>
    </source>
</evidence>
<keyword evidence="1" id="KW-1133">Transmembrane helix</keyword>
<accession>A0A226CZ59</accession>
<dbReference type="Proteomes" id="UP000198287">
    <property type="component" value="Unassembled WGS sequence"/>
</dbReference>
<evidence type="ECO:0000313" key="3">
    <source>
        <dbReference type="Proteomes" id="UP000198287"/>
    </source>
</evidence>
<keyword evidence="1" id="KW-0812">Transmembrane</keyword>
<gene>
    <name evidence="2" type="ORF">Fcan01_27403</name>
</gene>
<evidence type="ECO:0000256" key="1">
    <source>
        <dbReference type="SAM" id="Phobius"/>
    </source>
</evidence>
<dbReference type="EMBL" id="LNIX01000052">
    <property type="protein sequence ID" value="OXA37838.1"/>
    <property type="molecule type" value="Genomic_DNA"/>
</dbReference>
<proteinExistence type="predicted"/>
<dbReference type="AlphaFoldDB" id="A0A226CZ59"/>
<organism evidence="2 3">
    <name type="scientific">Folsomia candida</name>
    <name type="common">Springtail</name>
    <dbReference type="NCBI Taxonomy" id="158441"/>
    <lineage>
        <taxon>Eukaryota</taxon>
        <taxon>Metazoa</taxon>
        <taxon>Ecdysozoa</taxon>
        <taxon>Arthropoda</taxon>
        <taxon>Hexapoda</taxon>
        <taxon>Collembola</taxon>
        <taxon>Entomobryomorpha</taxon>
        <taxon>Isotomoidea</taxon>
        <taxon>Isotomidae</taxon>
        <taxon>Proisotominae</taxon>
        <taxon>Folsomia</taxon>
    </lineage>
</organism>
<feature type="transmembrane region" description="Helical" evidence="1">
    <location>
        <begin position="119"/>
        <end position="139"/>
    </location>
</feature>
<reference evidence="2 3" key="1">
    <citation type="submission" date="2015-12" db="EMBL/GenBank/DDBJ databases">
        <title>The genome of Folsomia candida.</title>
        <authorList>
            <person name="Faddeeva A."/>
            <person name="Derks M.F."/>
            <person name="Anvar Y."/>
            <person name="Smit S."/>
            <person name="Van Straalen N."/>
            <person name="Roelofs D."/>
        </authorList>
    </citation>
    <scope>NUCLEOTIDE SEQUENCE [LARGE SCALE GENOMIC DNA]</scope>
    <source>
        <strain evidence="2 3">VU population</strain>
        <tissue evidence="2">Whole body</tissue>
    </source>
</reference>
<keyword evidence="3" id="KW-1185">Reference proteome</keyword>
<protein>
    <submittedName>
        <fullName evidence="2">Uncharacterized protein</fullName>
    </submittedName>
</protein>
<keyword evidence="1" id="KW-0472">Membrane</keyword>
<comment type="caution">
    <text evidence="2">The sequence shown here is derived from an EMBL/GenBank/DDBJ whole genome shotgun (WGS) entry which is preliminary data.</text>
</comment>
<name>A0A226CZ59_FOLCA</name>
<feature type="transmembrane region" description="Helical" evidence="1">
    <location>
        <begin position="190"/>
        <end position="212"/>
    </location>
</feature>
<sequence>MSPKTFTPVVGMLEINSKMSHLKILFLGQKFSRILNLFSINPSSISSYTSVTKVIIQLTLRTHAFAFILDDEKVLRVVKSKLAVVQQICDFGSVVLPSILILDWFRTDEFAMAEIWKRILMAFFLVILISICFGFFHLVRVPTEVVCVMNSSSHMEAKSQVTGWDDAPGDLMLIRGLQAILATYKGSGMINIRIFGVIALLLYPIEVQLLLLKELKRWNFTQGNTLQAGNSLSPGVLNFYLACTKMPGKIPPCI</sequence>